<organism evidence="1 2">
    <name type="scientific">Roseospira navarrensis</name>
    <dbReference type="NCBI Taxonomy" id="140058"/>
    <lineage>
        <taxon>Bacteria</taxon>
        <taxon>Pseudomonadati</taxon>
        <taxon>Pseudomonadota</taxon>
        <taxon>Alphaproteobacteria</taxon>
        <taxon>Rhodospirillales</taxon>
        <taxon>Rhodospirillaceae</taxon>
        <taxon>Roseospira</taxon>
    </lineage>
</organism>
<dbReference type="AlphaFoldDB" id="A0A7X1ZEZ2"/>
<evidence type="ECO:0000313" key="1">
    <source>
        <dbReference type="EMBL" id="MQX37348.1"/>
    </source>
</evidence>
<dbReference type="Proteomes" id="UP000434582">
    <property type="component" value="Unassembled WGS sequence"/>
</dbReference>
<accession>A0A7X1ZEZ2</accession>
<gene>
    <name evidence="1" type="ORF">GHC57_12540</name>
</gene>
<comment type="caution">
    <text evidence="1">The sequence shown here is derived from an EMBL/GenBank/DDBJ whole genome shotgun (WGS) entry which is preliminary data.</text>
</comment>
<keyword evidence="2" id="KW-1185">Reference proteome</keyword>
<reference evidence="1 2" key="1">
    <citation type="submission" date="2019-10" db="EMBL/GenBank/DDBJ databases">
        <title>Draft whole-genome sequence of the purple nonsulfur photosynthetic bacterium Roseospira navarrensis DSM 15114.</title>
        <authorList>
            <person name="Kyndt J.A."/>
            <person name="Meyer T.E."/>
        </authorList>
    </citation>
    <scope>NUCLEOTIDE SEQUENCE [LARGE SCALE GENOMIC DNA]</scope>
    <source>
        <strain evidence="1 2">DSM 15114</strain>
    </source>
</reference>
<name>A0A7X1ZEZ2_9PROT</name>
<dbReference type="EMBL" id="WIVE01000040">
    <property type="protein sequence ID" value="MQX37348.1"/>
    <property type="molecule type" value="Genomic_DNA"/>
</dbReference>
<proteinExistence type="predicted"/>
<protein>
    <submittedName>
        <fullName evidence="1">Uncharacterized protein</fullName>
    </submittedName>
</protein>
<sequence length="499" mass="53149">METPFGTMPGGYVPAMYDKTKAPTGQRLQDLNLTAQDGLLGGFGGVDSFTKDRVTEPPHAPLNLNLEMLPAALDKELRFIHILPTARTIARIVNAAPFKRRAHDLALHFVDRLVVPWLQRSVSQTMTTPGTSGFDRALGPTLPGMRTLSAVHIMAGNVRNAIEQVTGLSPAGAVVGYGRLASSLAQHFAAPVQTIRTVLEKSPMMAARLGAAAQDAIEEARALVREASTTRRLANVAVKHAYVLQRGMAHLMEPAVWMAGYSRAIEQGMSERDAVLSADRVVNDTQGSSNPFFVSGLEVGPPAQRMLLLFYSYFNATANRAIAQYTVGAREASVIRKAMVGLAVWASFAAVPATLSELLGIAFAGIEDDEGDGYTDDVLAQVFWGNVGFLSAAVPVIGSPTFSATRQAFDDDSYARYSISPITMLFERGGAALGAGAELLFGDGELTPSQLKNATKGALLFMPGGNDVGNLIGYTYAGHEIEGIGDAAAAYSTGRERRE</sequence>
<evidence type="ECO:0000313" key="2">
    <source>
        <dbReference type="Proteomes" id="UP000434582"/>
    </source>
</evidence>